<dbReference type="Proteomes" id="UP001177744">
    <property type="component" value="Unassembled WGS sequence"/>
</dbReference>
<keyword evidence="1" id="KW-1133">Transmembrane helix</keyword>
<evidence type="ECO:0000313" key="2">
    <source>
        <dbReference type="EMBL" id="KAK1346613.1"/>
    </source>
</evidence>
<sequence>MKPCPRVAADWARSSCLAVGKEGISSVFQVTFLPKCHNSSIWLFWYLNFTIQFIVHQLTALKVK</sequence>
<protein>
    <submittedName>
        <fullName evidence="2">Uncharacterized protein</fullName>
    </submittedName>
</protein>
<evidence type="ECO:0000313" key="3">
    <source>
        <dbReference type="Proteomes" id="UP001177744"/>
    </source>
</evidence>
<accession>A0AA40IBL0</accession>
<evidence type="ECO:0000256" key="1">
    <source>
        <dbReference type="SAM" id="Phobius"/>
    </source>
</evidence>
<keyword evidence="1" id="KW-0812">Transmembrane</keyword>
<feature type="transmembrane region" description="Helical" evidence="1">
    <location>
        <begin position="42"/>
        <end position="61"/>
    </location>
</feature>
<keyword evidence="1" id="KW-0472">Membrane</keyword>
<dbReference type="EMBL" id="JAULJE010000001">
    <property type="protein sequence ID" value="KAK1346613.1"/>
    <property type="molecule type" value="Genomic_DNA"/>
</dbReference>
<organism evidence="2 3">
    <name type="scientific">Cnephaeus nilssonii</name>
    <name type="common">Northern bat</name>
    <name type="synonym">Eptesicus nilssonii</name>
    <dbReference type="NCBI Taxonomy" id="3371016"/>
    <lineage>
        <taxon>Eukaryota</taxon>
        <taxon>Metazoa</taxon>
        <taxon>Chordata</taxon>
        <taxon>Craniata</taxon>
        <taxon>Vertebrata</taxon>
        <taxon>Euteleostomi</taxon>
        <taxon>Mammalia</taxon>
        <taxon>Eutheria</taxon>
        <taxon>Laurasiatheria</taxon>
        <taxon>Chiroptera</taxon>
        <taxon>Yangochiroptera</taxon>
        <taxon>Vespertilionidae</taxon>
        <taxon>Cnephaeus</taxon>
    </lineage>
</organism>
<proteinExistence type="predicted"/>
<reference evidence="2" key="1">
    <citation type="submission" date="2023-06" db="EMBL/GenBank/DDBJ databases">
        <title>Reference genome for the Northern bat (Eptesicus nilssonii), a most northern bat species.</title>
        <authorList>
            <person name="Laine V.N."/>
            <person name="Pulliainen A.T."/>
            <person name="Lilley T.M."/>
        </authorList>
    </citation>
    <scope>NUCLEOTIDE SEQUENCE</scope>
    <source>
        <strain evidence="2">BLF_Eptnil</strain>
        <tissue evidence="2">Kidney</tissue>
    </source>
</reference>
<gene>
    <name evidence="2" type="ORF">QTO34_000472</name>
</gene>
<name>A0AA40IBL0_CNENI</name>
<keyword evidence="3" id="KW-1185">Reference proteome</keyword>
<dbReference type="AlphaFoldDB" id="A0AA40IBL0"/>
<comment type="caution">
    <text evidence="2">The sequence shown here is derived from an EMBL/GenBank/DDBJ whole genome shotgun (WGS) entry which is preliminary data.</text>
</comment>